<organism evidence="6 7">
    <name type="scientific">Paracoccus lutimaris</name>
    <dbReference type="NCBI Taxonomy" id="1490030"/>
    <lineage>
        <taxon>Bacteria</taxon>
        <taxon>Pseudomonadati</taxon>
        <taxon>Pseudomonadota</taxon>
        <taxon>Alphaproteobacteria</taxon>
        <taxon>Rhodobacterales</taxon>
        <taxon>Paracoccaceae</taxon>
        <taxon>Paracoccus</taxon>
    </lineage>
</organism>
<dbReference type="PANTHER" id="PTHR30146">
    <property type="entry name" value="LACI-RELATED TRANSCRIPTIONAL REPRESSOR"/>
    <property type="match status" value="1"/>
</dbReference>
<proteinExistence type="predicted"/>
<dbReference type="SMART" id="SM00354">
    <property type="entry name" value="HTH_LACI"/>
    <property type="match status" value="1"/>
</dbReference>
<protein>
    <submittedName>
        <fullName evidence="6">LacI family transcriptional regulator</fullName>
    </submittedName>
</protein>
<evidence type="ECO:0000259" key="5">
    <source>
        <dbReference type="PROSITE" id="PS50932"/>
    </source>
</evidence>
<dbReference type="InterPro" id="IPR010982">
    <property type="entry name" value="Lambda_DNA-bd_dom_sf"/>
</dbReference>
<dbReference type="SUPFAM" id="SSF53822">
    <property type="entry name" value="Periplasmic binding protein-like I"/>
    <property type="match status" value="1"/>
</dbReference>
<feature type="domain" description="HTH lacI-type" evidence="5">
    <location>
        <begin position="6"/>
        <end position="60"/>
    </location>
</feature>
<dbReference type="InterPro" id="IPR028082">
    <property type="entry name" value="Peripla_BP_I"/>
</dbReference>
<evidence type="ECO:0000256" key="2">
    <source>
        <dbReference type="ARBA" id="ARBA00023015"/>
    </source>
</evidence>
<evidence type="ECO:0000256" key="1">
    <source>
        <dbReference type="ARBA" id="ARBA00022491"/>
    </source>
</evidence>
<dbReference type="EMBL" id="QPJL01000014">
    <property type="protein sequence ID" value="RCW81761.1"/>
    <property type="molecule type" value="Genomic_DNA"/>
</dbReference>
<keyword evidence="7" id="KW-1185">Reference proteome</keyword>
<dbReference type="Proteomes" id="UP000253345">
    <property type="component" value="Unassembled WGS sequence"/>
</dbReference>
<keyword evidence="1" id="KW-0678">Repressor</keyword>
<dbReference type="Pfam" id="PF00356">
    <property type="entry name" value="LacI"/>
    <property type="match status" value="1"/>
</dbReference>
<dbReference type="Gene3D" id="3.40.50.2300">
    <property type="match status" value="2"/>
</dbReference>
<reference evidence="6 7" key="1">
    <citation type="submission" date="2018-07" db="EMBL/GenBank/DDBJ databases">
        <title>Genomic Encyclopedia of Type Strains, Phase III (KMG-III): the genomes of soil and plant-associated and newly described type strains.</title>
        <authorList>
            <person name="Whitman W."/>
        </authorList>
    </citation>
    <scope>NUCLEOTIDE SEQUENCE [LARGE SCALE GENOMIC DNA]</scope>
    <source>
        <strain evidence="6 7">CECT 8525</strain>
    </source>
</reference>
<dbReference type="AlphaFoldDB" id="A0A368YNG1"/>
<gene>
    <name evidence="6" type="ORF">DFP89_11486</name>
</gene>
<evidence type="ECO:0000313" key="6">
    <source>
        <dbReference type="EMBL" id="RCW81761.1"/>
    </source>
</evidence>
<evidence type="ECO:0000256" key="4">
    <source>
        <dbReference type="ARBA" id="ARBA00023163"/>
    </source>
</evidence>
<comment type="caution">
    <text evidence="6">The sequence shown here is derived from an EMBL/GenBank/DDBJ whole genome shotgun (WGS) entry which is preliminary data.</text>
</comment>
<dbReference type="GO" id="GO:0000976">
    <property type="term" value="F:transcription cis-regulatory region binding"/>
    <property type="evidence" value="ECO:0007669"/>
    <property type="project" value="TreeGrafter"/>
</dbReference>
<dbReference type="CDD" id="cd01392">
    <property type="entry name" value="HTH_LacI"/>
    <property type="match status" value="1"/>
</dbReference>
<dbReference type="OrthoDB" id="8433438at2"/>
<dbReference type="InterPro" id="IPR000843">
    <property type="entry name" value="HTH_LacI"/>
</dbReference>
<keyword evidence="3" id="KW-0238">DNA-binding</keyword>
<keyword evidence="4" id="KW-0804">Transcription</keyword>
<dbReference type="SUPFAM" id="SSF47413">
    <property type="entry name" value="lambda repressor-like DNA-binding domains"/>
    <property type="match status" value="1"/>
</dbReference>
<sequence>MSRTAVSAKDVAELAGVSRAAVSRCFTPGASISPETRARIVKAAEQLGYQVNRLASGLIRNETGLVALIVSDMATPYRSHLLAALTEAVQQAGKVALLIKTDRSDGSAEQALRQAISYRTDAAIFLSGMPARSLAETCMRNGMRLVLINRDEDRPGALQVRLHDAEAGRRAVAVLRAAGCRRLALASSGVGTHSISERERGFREAATAAGIDWIEERFGSTSYQTGQDLGMALLSRRDRPDGVFCATDLLACGVMDVARWRLGIRVPDELSLIGYDNIAQAGWDSYGLTTFSQPVDEMAAKSVEWLSAMAANDDGDDGAGTARAEILFMPRLVLRGSVAQGFVPGVGR</sequence>
<keyword evidence="2" id="KW-0805">Transcription regulation</keyword>
<dbReference type="CDD" id="cd06278">
    <property type="entry name" value="PBP1_LacI-like"/>
    <property type="match status" value="1"/>
</dbReference>
<dbReference type="PROSITE" id="PS50932">
    <property type="entry name" value="HTH_LACI_2"/>
    <property type="match status" value="1"/>
</dbReference>
<dbReference type="GO" id="GO:0003700">
    <property type="term" value="F:DNA-binding transcription factor activity"/>
    <property type="evidence" value="ECO:0007669"/>
    <property type="project" value="TreeGrafter"/>
</dbReference>
<dbReference type="Gene3D" id="1.10.260.40">
    <property type="entry name" value="lambda repressor-like DNA-binding domains"/>
    <property type="match status" value="1"/>
</dbReference>
<dbReference type="InterPro" id="IPR046335">
    <property type="entry name" value="LacI/GalR-like_sensor"/>
</dbReference>
<evidence type="ECO:0000313" key="7">
    <source>
        <dbReference type="Proteomes" id="UP000253345"/>
    </source>
</evidence>
<accession>A0A368YNG1</accession>
<name>A0A368YNG1_9RHOB</name>
<evidence type="ECO:0000256" key="3">
    <source>
        <dbReference type="ARBA" id="ARBA00023125"/>
    </source>
</evidence>
<dbReference type="Pfam" id="PF13377">
    <property type="entry name" value="Peripla_BP_3"/>
    <property type="match status" value="1"/>
</dbReference>
<dbReference type="PANTHER" id="PTHR30146:SF95">
    <property type="entry name" value="RIBOSE OPERON REPRESSOR"/>
    <property type="match status" value="1"/>
</dbReference>
<dbReference type="RefSeq" id="WP_114349889.1">
    <property type="nucleotide sequence ID" value="NZ_QPJL01000014.1"/>
</dbReference>